<keyword evidence="1" id="KW-0805">Transcription regulation</keyword>
<dbReference type="Pfam" id="PF13545">
    <property type="entry name" value="HTH_Crp_2"/>
    <property type="match status" value="1"/>
</dbReference>
<dbReference type="InterPro" id="IPR000595">
    <property type="entry name" value="cNMP-bd_dom"/>
</dbReference>
<evidence type="ECO:0000313" key="6">
    <source>
        <dbReference type="EMBL" id="MBC8585991.1"/>
    </source>
</evidence>
<accession>A0A926II50</accession>
<dbReference type="GO" id="GO:0003677">
    <property type="term" value="F:DNA binding"/>
    <property type="evidence" value="ECO:0007669"/>
    <property type="project" value="UniProtKB-KW"/>
</dbReference>
<dbReference type="PANTHER" id="PTHR24567:SF58">
    <property type="entry name" value="CYCLIC AMP-BINDING REGULATORY PROTEIN"/>
    <property type="match status" value="1"/>
</dbReference>
<dbReference type="PANTHER" id="PTHR24567">
    <property type="entry name" value="CRP FAMILY TRANSCRIPTIONAL REGULATORY PROTEIN"/>
    <property type="match status" value="1"/>
</dbReference>
<dbReference type="InterPro" id="IPR018490">
    <property type="entry name" value="cNMP-bd_dom_sf"/>
</dbReference>
<gene>
    <name evidence="6" type="ORF">H8705_10385</name>
</gene>
<dbReference type="SUPFAM" id="SSF51206">
    <property type="entry name" value="cAMP-binding domain-like"/>
    <property type="match status" value="1"/>
</dbReference>
<dbReference type="PROSITE" id="PS51063">
    <property type="entry name" value="HTH_CRP_2"/>
    <property type="match status" value="1"/>
</dbReference>
<dbReference type="InterPro" id="IPR050397">
    <property type="entry name" value="Env_Response_Regulators"/>
</dbReference>
<dbReference type="Pfam" id="PF00027">
    <property type="entry name" value="cNMP_binding"/>
    <property type="match status" value="1"/>
</dbReference>
<evidence type="ECO:0000256" key="3">
    <source>
        <dbReference type="ARBA" id="ARBA00023163"/>
    </source>
</evidence>
<keyword evidence="2" id="KW-0238">DNA-binding</keyword>
<evidence type="ECO:0000256" key="2">
    <source>
        <dbReference type="ARBA" id="ARBA00023125"/>
    </source>
</evidence>
<dbReference type="InterPro" id="IPR036390">
    <property type="entry name" value="WH_DNA-bd_sf"/>
</dbReference>
<evidence type="ECO:0000313" key="7">
    <source>
        <dbReference type="Proteomes" id="UP000623678"/>
    </source>
</evidence>
<dbReference type="InterPro" id="IPR014710">
    <property type="entry name" value="RmlC-like_jellyroll"/>
</dbReference>
<evidence type="ECO:0000259" key="4">
    <source>
        <dbReference type="PROSITE" id="PS50042"/>
    </source>
</evidence>
<dbReference type="Gene3D" id="2.60.120.10">
    <property type="entry name" value="Jelly Rolls"/>
    <property type="match status" value="1"/>
</dbReference>
<protein>
    <submittedName>
        <fullName evidence="6">Crp/Fnr family transcriptional regulator</fullName>
    </submittedName>
</protein>
<dbReference type="CDD" id="cd00038">
    <property type="entry name" value="CAP_ED"/>
    <property type="match status" value="1"/>
</dbReference>
<evidence type="ECO:0000259" key="5">
    <source>
        <dbReference type="PROSITE" id="PS51063"/>
    </source>
</evidence>
<dbReference type="PROSITE" id="PS50042">
    <property type="entry name" value="CNMP_BINDING_3"/>
    <property type="match status" value="1"/>
</dbReference>
<dbReference type="AlphaFoldDB" id="A0A926II50"/>
<dbReference type="GO" id="GO:0003700">
    <property type="term" value="F:DNA-binding transcription factor activity"/>
    <property type="evidence" value="ECO:0007669"/>
    <property type="project" value="TreeGrafter"/>
</dbReference>
<dbReference type="Proteomes" id="UP000623678">
    <property type="component" value="Unassembled WGS sequence"/>
</dbReference>
<dbReference type="EMBL" id="JACRTD010000007">
    <property type="protein sequence ID" value="MBC8585991.1"/>
    <property type="molecule type" value="Genomic_DNA"/>
</dbReference>
<keyword evidence="7" id="KW-1185">Reference proteome</keyword>
<evidence type="ECO:0000256" key="1">
    <source>
        <dbReference type="ARBA" id="ARBA00023015"/>
    </source>
</evidence>
<keyword evidence="3" id="KW-0804">Transcription</keyword>
<dbReference type="SUPFAM" id="SSF46785">
    <property type="entry name" value="Winged helix' DNA-binding domain"/>
    <property type="match status" value="1"/>
</dbReference>
<reference evidence="6" key="1">
    <citation type="submission" date="2020-08" db="EMBL/GenBank/DDBJ databases">
        <title>Genome public.</title>
        <authorList>
            <person name="Liu C."/>
            <person name="Sun Q."/>
        </authorList>
    </citation>
    <scope>NUCLEOTIDE SEQUENCE</scope>
    <source>
        <strain evidence="6">NSJ-64</strain>
    </source>
</reference>
<feature type="domain" description="Cyclic nucleotide-binding" evidence="4">
    <location>
        <begin position="13"/>
        <end position="85"/>
    </location>
</feature>
<sequence>MKNYFSILSQCALFQGISQEELQEMMGCLGAKLISLAKGSPVFLEGDPAQFVGIVLSGGVQVVRDDYYGNRSVLSILQPGDSFGEAFSCAGLENMPVSVLAVKDSEVLLLNCQRVLTLCSHTCHFHSLLIQNILQGLAQKNLAFTQKIRYMSQKTTRDKLLTYLLDQAKQQGSAEFVIPCDRQTLADYLGVERTAMSAELSKLKKSGQLDTKGSWFRLSLINRDN</sequence>
<proteinExistence type="predicted"/>
<feature type="domain" description="HTH crp-type" evidence="5">
    <location>
        <begin position="154"/>
        <end position="224"/>
    </location>
</feature>
<dbReference type="SMART" id="SM00100">
    <property type="entry name" value="cNMP"/>
    <property type="match status" value="1"/>
</dbReference>
<organism evidence="6 7">
    <name type="scientific">Youxingia wuxianensis</name>
    <dbReference type="NCBI Taxonomy" id="2763678"/>
    <lineage>
        <taxon>Bacteria</taxon>
        <taxon>Bacillati</taxon>
        <taxon>Bacillota</taxon>
        <taxon>Clostridia</taxon>
        <taxon>Eubacteriales</taxon>
        <taxon>Oscillospiraceae</taxon>
        <taxon>Youxingia</taxon>
    </lineage>
</organism>
<dbReference type="GO" id="GO:0005829">
    <property type="term" value="C:cytosol"/>
    <property type="evidence" value="ECO:0007669"/>
    <property type="project" value="TreeGrafter"/>
</dbReference>
<dbReference type="RefSeq" id="WP_262395707.1">
    <property type="nucleotide sequence ID" value="NZ_JACRTD010000007.1"/>
</dbReference>
<dbReference type="InterPro" id="IPR012318">
    <property type="entry name" value="HTH_CRP"/>
</dbReference>
<name>A0A926II50_9FIRM</name>
<comment type="caution">
    <text evidence="6">The sequence shown here is derived from an EMBL/GenBank/DDBJ whole genome shotgun (WGS) entry which is preliminary data.</text>
</comment>